<accession>A0A2W4QF88</accession>
<sequence length="202" mass="21167">MAQDAKLAHLLATRETAGKFADAIPLVTLMDGDAEGLSTCQDSDPPGTAKPGDLMYVIYTSGSTGKPKGVMVSHANVTRLFPASSDHLSFGPTDVWSQVHAYSFGFSVWETWGPLLHGGRLAILPDDTVKSPEMLFDSVCREGVTVLSATPLVIPPNGLGGRIHKHSTSLAASLCHIQRRASAGRTVAPLVHAPRGGCALAG</sequence>
<evidence type="ECO:0000313" key="3">
    <source>
        <dbReference type="Proteomes" id="UP000249396"/>
    </source>
</evidence>
<organism evidence="2 3">
    <name type="scientific">Candidatus Methylumidiphilus alinenensis</name>
    <dbReference type="NCBI Taxonomy" id="2202197"/>
    <lineage>
        <taxon>Bacteria</taxon>
        <taxon>Pseudomonadati</taxon>
        <taxon>Pseudomonadota</taxon>
        <taxon>Gammaproteobacteria</taxon>
        <taxon>Methylococcales</taxon>
        <taxon>Candidatus Methylumidiphilus</taxon>
    </lineage>
</organism>
<comment type="caution">
    <text evidence="2">The sequence shown here is derived from an EMBL/GenBank/DDBJ whole genome shotgun (WGS) entry which is preliminary data.</text>
</comment>
<dbReference type="InterPro" id="IPR000873">
    <property type="entry name" value="AMP-dep_synth/lig_dom"/>
</dbReference>
<gene>
    <name evidence="2" type="ORF">DM484_29105</name>
</gene>
<dbReference type="SUPFAM" id="SSF56801">
    <property type="entry name" value="Acetyl-CoA synthetase-like"/>
    <property type="match status" value="1"/>
</dbReference>
<name>A0A2W4QF88_9GAMM</name>
<reference evidence="2 3" key="1">
    <citation type="journal article" date="2018" name="Aquat. Microb. Ecol.">
        <title>Gammaproteobacterial methanotrophs dominate.</title>
        <authorList>
            <person name="Rissanen A.J."/>
            <person name="Saarenheimo J."/>
            <person name="Tiirola M."/>
            <person name="Peura S."/>
            <person name="Aalto S.L."/>
            <person name="Karvinen A."/>
            <person name="Nykanen H."/>
        </authorList>
    </citation>
    <scope>NUCLEOTIDE SEQUENCE [LARGE SCALE GENOMIC DNA]</scope>
    <source>
        <strain evidence="2">AMbin10</strain>
    </source>
</reference>
<dbReference type="InterPro" id="IPR020459">
    <property type="entry name" value="AMP-binding"/>
</dbReference>
<feature type="domain" description="AMP-dependent synthetase/ligase" evidence="1">
    <location>
        <begin position="37"/>
        <end position="152"/>
    </location>
</feature>
<dbReference type="EMBL" id="QJPH01000569">
    <property type="protein sequence ID" value="PZN69836.1"/>
    <property type="molecule type" value="Genomic_DNA"/>
</dbReference>
<dbReference type="GO" id="GO:0044550">
    <property type="term" value="P:secondary metabolite biosynthetic process"/>
    <property type="evidence" value="ECO:0007669"/>
    <property type="project" value="TreeGrafter"/>
</dbReference>
<dbReference type="PRINTS" id="PR00154">
    <property type="entry name" value="AMPBINDING"/>
</dbReference>
<evidence type="ECO:0000313" key="2">
    <source>
        <dbReference type="EMBL" id="PZN69836.1"/>
    </source>
</evidence>
<dbReference type="Gene3D" id="3.40.50.980">
    <property type="match status" value="2"/>
</dbReference>
<dbReference type="AlphaFoldDB" id="A0A2W4QF88"/>
<dbReference type="PANTHER" id="PTHR45527">
    <property type="entry name" value="NONRIBOSOMAL PEPTIDE SYNTHETASE"/>
    <property type="match status" value="1"/>
</dbReference>
<dbReference type="PANTHER" id="PTHR45527:SF14">
    <property type="entry name" value="PLIPASTATIN SYNTHASE SUBUNIT B"/>
    <property type="match status" value="1"/>
</dbReference>
<dbReference type="PROSITE" id="PS00455">
    <property type="entry name" value="AMP_BINDING"/>
    <property type="match status" value="1"/>
</dbReference>
<proteinExistence type="predicted"/>
<dbReference type="GO" id="GO:0031177">
    <property type="term" value="F:phosphopantetheine binding"/>
    <property type="evidence" value="ECO:0007669"/>
    <property type="project" value="TreeGrafter"/>
</dbReference>
<dbReference type="GO" id="GO:0043041">
    <property type="term" value="P:amino acid activation for nonribosomal peptide biosynthetic process"/>
    <property type="evidence" value="ECO:0007669"/>
    <property type="project" value="TreeGrafter"/>
</dbReference>
<dbReference type="InterPro" id="IPR020845">
    <property type="entry name" value="AMP-binding_CS"/>
</dbReference>
<evidence type="ECO:0000259" key="1">
    <source>
        <dbReference type="Pfam" id="PF00501"/>
    </source>
</evidence>
<dbReference type="GO" id="GO:0005829">
    <property type="term" value="C:cytosol"/>
    <property type="evidence" value="ECO:0007669"/>
    <property type="project" value="TreeGrafter"/>
</dbReference>
<dbReference type="Proteomes" id="UP000249396">
    <property type="component" value="Unassembled WGS sequence"/>
</dbReference>
<dbReference type="Pfam" id="PF00501">
    <property type="entry name" value="AMP-binding"/>
    <property type="match status" value="1"/>
</dbReference>
<protein>
    <recommendedName>
        <fullName evidence="1">AMP-dependent synthetase/ligase domain-containing protein</fullName>
    </recommendedName>
</protein>